<reference evidence="1" key="1">
    <citation type="journal article" date="2014" name="Nat. Commun.">
        <title>The tobacco genome sequence and its comparison with those of tomato and potato.</title>
        <authorList>
            <person name="Sierro N."/>
            <person name="Battey J.N."/>
            <person name="Ouadi S."/>
            <person name="Bakaher N."/>
            <person name="Bovet L."/>
            <person name="Willig A."/>
            <person name="Goepfert S."/>
            <person name="Peitsch M.C."/>
            <person name="Ivanov N.V."/>
        </authorList>
    </citation>
    <scope>NUCLEOTIDE SEQUENCE [LARGE SCALE GENOMIC DNA]</scope>
</reference>
<sequence>MEKVWQKLILVKHELKKLHTKEFKRVREKVQTIRRQLQETQEKMQDPDHQTSLFDTEKELRGKLEKWGVIEESIMRQKSRTQWLKLGDSNSAYFYACLKNRTTMNSIKSLVNQYGKLLQNEQEVKEEVVRFYKELLGNATEQMPIINPEIMRNGPMLIREQQLKLIEPITTEEICIAMKNIDDNKAPRCDGFNAFFFKKAWSIIGEYVINATKYFFATEEIYKPINCIVVTLIPKVKSPSSIKEYIPISCCTNIKGAHYKDANGYG</sequence>
<proteinExistence type="predicted"/>
<protein>
    <submittedName>
        <fullName evidence="2">Uncharacterized protein LOC142168002</fullName>
    </submittedName>
</protein>
<dbReference type="RefSeq" id="XP_075084750.1">
    <property type="nucleotide sequence ID" value="XM_075228649.1"/>
</dbReference>
<gene>
    <name evidence="2" type="primary">LOC142168002</name>
</gene>
<accession>A0AC58SIF6</accession>
<reference evidence="2" key="2">
    <citation type="submission" date="2025-08" db="UniProtKB">
        <authorList>
            <consortium name="RefSeq"/>
        </authorList>
    </citation>
    <scope>IDENTIFICATION</scope>
    <source>
        <tissue evidence="2">Leaf</tissue>
    </source>
</reference>
<organism evidence="1 2">
    <name type="scientific">Nicotiana tabacum</name>
    <name type="common">Common tobacco</name>
    <dbReference type="NCBI Taxonomy" id="4097"/>
    <lineage>
        <taxon>Eukaryota</taxon>
        <taxon>Viridiplantae</taxon>
        <taxon>Streptophyta</taxon>
        <taxon>Embryophyta</taxon>
        <taxon>Tracheophyta</taxon>
        <taxon>Spermatophyta</taxon>
        <taxon>Magnoliopsida</taxon>
        <taxon>eudicotyledons</taxon>
        <taxon>Gunneridae</taxon>
        <taxon>Pentapetalae</taxon>
        <taxon>asterids</taxon>
        <taxon>lamiids</taxon>
        <taxon>Solanales</taxon>
        <taxon>Solanaceae</taxon>
        <taxon>Nicotianoideae</taxon>
        <taxon>Nicotianeae</taxon>
        <taxon>Nicotiana</taxon>
    </lineage>
</organism>
<evidence type="ECO:0000313" key="2">
    <source>
        <dbReference type="RefSeq" id="XP_075084750.1"/>
    </source>
</evidence>
<dbReference type="Proteomes" id="UP000790787">
    <property type="component" value="Chromosome 2"/>
</dbReference>
<name>A0AC58SIF6_TOBAC</name>
<evidence type="ECO:0000313" key="1">
    <source>
        <dbReference type="Proteomes" id="UP000790787"/>
    </source>
</evidence>
<keyword evidence="1" id="KW-1185">Reference proteome</keyword>